<dbReference type="SMART" id="SM00860">
    <property type="entry name" value="SMI1_KNR4"/>
    <property type="match status" value="1"/>
</dbReference>
<feature type="domain" description="Knr4/Smi1-like" evidence="1">
    <location>
        <begin position="40"/>
        <end position="154"/>
    </location>
</feature>
<keyword evidence="3" id="KW-1185">Reference proteome</keyword>
<organism evidence="2 3">
    <name type="scientific">Paenibacillus vortex V453</name>
    <dbReference type="NCBI Taxonomy" id="715225"/>
    <lineage>
        <taxon>Bacteria</taxon>
        <taxon>Bacillati</taxon>
        <taxon>Bacillota</taxon>
        <taxon>Bacilli</taxon>
        <taxon>Bacillales</taxon>
        <taxon>Paenibacillaceae</taxon>
        <taxon>Paenibacillus</taxon>
    </lineage>
</organism>
<evidence type="ECO:0000313" key="2">
    <source>
        <dbReference type="EMBL" id="EFU40139.1"/>
    </source>
</evidence>
<evidence type="ECO:0000259" key="1">
    <source>
        <dbReference type="SMART" id="SM00860"/>
    </source>
</evidence>
<comment type="caution">
    <text evidence="2">The sequence shown here is derived from an EMBL/GenBank/DDBJ whole genome shotgun (WGS) entry which is preliminary data.</text>
</comment>
<dbReference type="EMBL" id="ADHJ01000037">
    <property type="protein sequence ID" value="EFU40139.1"/>
    <property type="molecule type" value="Genomic_DNA"/>
</dbReference>
<name>A0A2R9SS04_9BACL</name>
<dbReference type="Pfam" id="PF09346">
    <property type="entry name" value="SMI1_KNR4"/>
    <property type="match status" value="1"/>
</dbReference>
<dbReference type="AlphaFoldDB" id="A0A2R9SS04"/>
<accession>A0A2R9SS04</accession>
<sequence length="168" mass="20020">MASDVVNNLEAYRKCLNNDKYIQHYSSGNLNETKSAFNSPASLSDIQNLCQKKGWTLPDQYVEFLLYCNGCYLFRDQFGTGFDLLSHKQMDEYHLNYMPKNWIPICYYVGDYLFIDSDRVDTGKGYLMWHNHEQYFEDPPTIRFEIDFNTWLERLIIAQGSPFWEWKN</sequence>
<dbReference type="Proteomes" id="UP000003094">
    <property type="component" value="Unassembled WGS sequence"/>
</dbReference>
<dbReference type="SUPFAM" id="SSF160631">
    <property type="entry name" value="SMI1/KNR4-like"/>
    <property type="match status" value="1"/>
</dbReference>
<gene>
    <name evidence="2" type="ORF">PVOR_22839</name>
</gene>
<protein>
    <recommendedName>
        <fullName evidence="1">Knr4/Smi1-like domain-containing protein</fullName>
    </recommendedName>
</protein>
<dbReference type="InterPro" id="IPR018958">
    <property type="entry name" value="Knr4/Smi1-like_dom"/>
</dbReference>
<dbReference type="KEGG" id="pvo:PVOR_22839"/>
<reference evidence="2 3" key="1">
    <citation type="journal article" date="2010" name="BMC Genomics">
        <title>Genome sequence of the pattern forming Paenibacillus vortex bacterium reveals potential for thriving in complex environments.</title>
        <authorList>
            <person name="Sirota-Madi A."/>
            <person name="Olender T."/>
            <person name="Helman Y."/>
            <person name="Ingham C."/>
            <person name="Brainis I."/>
            <person name="Roth D."/>
            <person name="Hagi E."/>
            <person name="Brodsky L."/>
            <person name="Leshkowitz D."/>
            <person name="Galatenko V."/>
            <person name="Nikolaev V."/>
            <person name="Mugasimangalam R.C."/>
            <person name="Bransburg-Zabary S."/>
            <person name="Gutnick D.L."/>
            <person name="Lancet D."/>
            <person name="Ben-Jacob E."/>
        </authorList>
    </citation>
    <scope>NUCLEOTIDE SEQUENCE [LARGE SCALE GENOMIC DNA]</scope>
    <source>
        <strain evidence="2 3">V453</strain>
    </source>
</reference>
<dbReference type="Gene3D" id="3.40.1580.10">
    <property type="entry name" value="SMI1/KNR4-like"/>
    <property type="match status" value="1"/>
</dbReference>
<dbReference type="RefSeq" id="WP_006211342.1">
    <property type="nucleotide sequence ID" value="NZ_ADHJ01000037.1"/>
</dbReference>
<dbReference type="InterPro" id="IPR037883">
    <property type="entry name" value="Knr4/Smi1-like_sf"/>
</dbReference>
<evidence type="ECO:0000313" key="3">
    <source>
        <dbReference type="Proteomes" id="UP000003094"/>
    </source>
</evidence>
<proteinExistence type="predicted"/>